<protein>
    <submittedName>
        <fullName evidence="1">Uncharacterized protein</fullName>
    </submittedName>
</protein>
<dbReference type="OrthoDB" id="2549237at2759"/>
<dbReference type="eggNOG" id="ENOG502RWXH">
    <property type="taxonomic scope" value="Eukaryota"/>
</dbReference>
<evidence type="ECO:0000313" key="1">
    <source>
        <dbReference type="EMBL" id="EME86466.1"/>
    </source>
</evidence>
<dbReference type="KEGG" id="pfj:MYCFIDRAFT_84598"/>
<gene>
    <name evidence="1" type="ORF">MYCFIDRAFT_84598</name>
</gene>
<accession>M3APC7</accession>
<sequence>MYGQDAKSAQYALRLAESQPMMVELAGTAFHNRSSTDPALMRELATAKQAFEEQEETIRHLDQEASDHETIIWQQQQQISRLTKVPYTAAQDYAEVLGHANGKLHGELAALKDRNSMLETELSMARMLSQLRTMDLSTLLNNEAATLAQYLRNTASQHGADEVTRLILTGIEEESIPPRVFTLWLTAGGDCQAVRAGLRQQVSKSVTHGAIARLGKLFRSQRVEEVWNVLGGTSGVVDYLASTSVANVKHFCREIGRTATSKAARETRQSLVDELYKELKNRQFPNAVLKTLERPLAAHHRSLLPACSEETVLSTLSASSKPVSDGLGKLPGTHISSIRRRTLSALRNEGIEIDKTALQALLMIKSDESLLYRGERLSENTVFSLEVLRVLSDRTFTKVSEAESILSFLARPLFQRLWRCRCKPGILIAAAECYVKYFTTHLKPSARHLELDNNSVATTIIRRWSRHPETFEDHLVELLGLASPQQKINPRQIQALVALVHSSMKYRLFRIVMSVAACFKVDIESEDDLKSLDFAWSSDLLLALPGLETRHLLQRLIKVKAGDVFQAGFANYDKRFSHDSTLVLLWLSKDQPDLLSSASEVVEESKKEASKARQQEERARWASYALHCATASCSLDLYRETLLWAKTYTRNPITVTDIYSESSIHRERSLNLLCGFAEKAEAAANTPQEVSESVRKANRICEELLQTACEALTEPSFQPYHWTAVTQVMDLVVQRRLERVNDLQDSLVLSDEQVFEIIWQDTVAVCLRMERLGLDEKHANLGFNTAGGPILSIPEFSSHTRHVLVKPRPATLRFIDIIARQRDQLWADYRPTQYPAASALPALYPKGLSIGYLIPAEIGKDGLGYSDTAVPYLRARAEQIVFVRPEDVLSVQLDSDETEQAIGPFQEDWKKALQVFVASSSDHSSAAMAAWKYAVGPLSAPRLNPVEAFLFWSPIFRTSLLALELYGPWKERLSQPPISALFTIEPDALQTEWNPDPKYLEHEVKSRKLERTRLDDMLQKTSHYIDDIKCGPCHYDAYIPAYKPTLIWNRFEGKAMPVTMKETLIVAVMLYIAGQHKPSASLLPRPYPSDSAPRFPAVYLDGEFLDLNELHTKSIWRILERLSSDVPYKLLLELIRGIIAAADLQEERTPVDAFKLMMVLVKGDRPQIGLELIKEIVLERPMDSSWQRSLVTNGLLNALPRDVAEAFLCDLAEGMQQKMRDQSTRKQEASSSQTPLIKVTTIKMLSQLFSGAEFIDEESAVRILISLLRRASHLDVRVSVIDSLSDILASAQSSKLRAEVIDALEEHVVPAMSSINERKPMNAYDWKRAETDLSELSDVYMENDATAMPPMLATVFSALKIVDLRDEIFSRLVIPTLHGSIQILALREVEVWLQAWNQIYSPAPRMLEVTKRVQEDSKLRESNAGKHWLSMFGPNASRLIYSKTLVPLLKYEWTARHDGPSIQQLQNVLMRQAETILRSSDSSFGDWTEFVRSLHAPIWPSSAFAIWYKNVRPVLQELVTQVEALRTQQWQCNRDRSPRMLPGTLFMRLPLTLPPDTGHHEGDLTQLHSGLMTLLQELCSSQRVYGDRYNQFFKFLRGIGFNSDDMVTMAIRFGTLDASDLATVQNWNILNDLRIDLGKQILQNASVPTSSEIRRQAVGMVRSWSQSLDEDTRMVGIRLLETKAVRAGKKPWYVSVED</sequence>
<dbReference type="VEuPathDB" id="FungiDB:MYCFIDRAFT_84598"/>
<evidence type="ECO:0000313" key="2">
    <source>
        <dbReference type="Proteomes" id="UP000016932"/>
    </source>
</evidence>
<dbReference type="Proteomes" id="UP000016932">
    <property type="component" value="Unassembled WGS sequence"/>
</dbReference>
<organism evidence="1 2">
    <name type="scientific">Pseudocercospora fijiensis (strain CIRAD86)</name>
    <name type="common">Black leaf streak disease fungus</name>
    <name type="synonym">Mycosphaerella fijiensis</name>
    <dbReference type="NCBI Taxonomy" id="383855"/>
    <lineage>
        <taxon>Eukaryota</taxon>
        <taxon>Fungi</taxon>
        <taxon>Dikarya</taxon>
        <taxon>Ascomycota</taxon>
        <taxon>Pezizomycotina</taxon>
        <taxon>Dothideomycetes</taxon>
        <taxon>Dothideomycetidae</taxon>
        <taxon>Mycosphaerellales</taxon>
        <taxon>Mycosphaerellaceae</taxon>
        <taxon>Pseudocercospora</taxon>
    </lineage>
</organism>
<dbReference type="EMBL" id="KB446556">
    <property type="protein sequence ID" value="EME86466.1"/>
    <property type="molecule type" value="Genomic_DNA"/>
</dbReference>
<reference evidence="1 2" key="1">
    <citation type="journal article" date="2012" name="PLoS Pathog.">
        <title>Diverse lifestyles and strategies of plant pathogenesis encoded in the genomes of eighteen Dothideomycetes fungi.</title>
        <authorList>
            <person name="Ohm R.A."/>
            <person name="Feau N."/>
            <person name="Henrissat B."/>
            <person name="Schoch C.L."/>
            <person name="Horwitz B.A."/>
            <person name="Barry K.W."/>
            <person name="Condon B.J."/>
            <person name="Copeland A.C."/>
            <person name="Dhillon B."/>
            <person name="Glaser F."/>
            <person name="Hesse C.N."/>
            <person name="Kosti I."/>
            <person name="LaButti K."/>
            <person name="Lindquist E.A."/>
            <person name="Lucas S."/>
            <person name="Salamov A.A."/>
            <person name="Bradshaw R.E."/>
            <person name="Ciuffetti L."/>
            <person name="Hamelin R.C."/>
            <person name="Kema G.H.J."/>
            <person name="Lawrence C."/>
            <person name="Scott J.A."/>
            <person name="Spatafora J.W."/>
            <person name="Turgeon B.G."/>
            <person name="de Wit P.J.G.M."/>
            <person name="Zhong S."/>
            <person name="Goodwin S.B."/>
            <person name="Grigoriev I.V."/>
        </authorList>
    </citation>
    <scope>NUCLEOTIDE SEQUENCE [LARGE SCALE GENOMIC DNA]</scope>
    <source>
        <strain evidence="1 2">CIRAD86</strain>
    </source>
</reference>
<dbReference type="RefSeq" id="XP_007922920.1">
    <property type="nucleotide sequence ID" value="XM_007924729.1"/>
</dbReference>
<dbReference type="HOGENOM" id="CLU_003616_1_0_1"/>
<dbReference type="GeneID" id="19342218"/>
<proteinExistence type="predicted"/>
<name>M3APC7_PSEFD</name>
<keyword evidence="2" id="KW-1185">Reference proteome</keyword>